<keyword evidence="9" id="KW-0472">Membrane</keyword>
<evidence type="ECO:0000256" key="5">
    <source>
        <dbReference type="ARBA" id="ARBA00022741"/>
    </source>
</evidence>
<dbReference type="EMBL" id="FTOD01000003">
    <property type="protein sequence ID" value="SIS63741.1"/>
    <property type="molecule type" value="Genomic_DNA"/>
</dbReference>
<gene>
    <name evidence="11" type="ORF">SAMN05421790_103208</name>
</gene>
<accession>A0A1N7KQC0</accession>
<dbReference type="InterPro" id="IPR017871">
    <property type="entry name" value="ABC_transporter-like_CS"/>
</dbReference>
<name>A0A1N7KQC0_9BACL</name>
<dbReference type="SUPFAM" id="SSF52540">
    <property type="entry name" value="P-loop containing nucleoside triphosphate hydrolases"/>
    <property type="match status" value="1"/>
</dbReference>
<feature type="domain" description="ABC transporter" evidence="10">
    <location>
        <begin position="8"/>
        <end position="244"/>
    </location>
</feature>
<keyword evidence="3" id="KW-1003">Cell membrane</keyword>
<keyword evidence="4" id="KW-0410">Iron transport</keyword>
<dbReference type="InterPro" id="IPR027417">
    <property type="entry name" value="P-loop_NTPase"/>
</dbReference>
<dbReference type="GO" id="GO:0006826">
    <property type="term" value="P:iron ion transport"/>
    <property type="evidence" value="ECO:0007669"/>
    <property type="project" value="UniProtKB-KW"/>
</dbReference>
<evidence type="ECO:0000256" key="6">
    <source>
        <dbReference type="ARBA" id="ARBA00022840"/>
    </source>
</evidence>
<dbReference type="RefSeq" id="WP_076524126.1">
    <property type="nucleotide sequence ID" value="NZ_CP048103.1"/>
</dbReference>
<dbReference type="InterPro" id="IPR003439">
    <property type="entry name" value="ABC_transporter-like_ATP-bd"/>
</dbReference>
<dbReference type="PROSITE" id="PS00211">
    <property type="entry name" value="ABC_TRANSPORTER_1"/>
    <property type="match status" value="1"/>
</dbReference>
<dbReference type="InterPro" id="IPR003593">
    <property type="entry name" value="AAA+_ATPase"/>
</dbReference>
<dbReference type="OrthoDB" id="9787851at2"/>
<comment type="subcellular location">
    <subcellularLocation>
        <location evidence="1">Cell membrane</location>
        <topology evidence="1">Peripheral membrane protein</topology>
    </subcellularLocation>
</comment>
<evidence type="ECO:0000256" key="8">
    <source>
        <dbReference type="ARBA" id="ARBA00023065"/>
    </source>
</evidence>
<evidence type="ECO:0000256" key="9">
    <source>
        <dbReference type="ARBA" id="ARBA00023136"/>
    </source>
</evidence>
<evidence type="ECO:0000259" key="10">
    <source>
        <dbReference type="PROSITE" id="PS50893"/>
    </source>
</evidence>
<evidence type="ECO:0000256" key="1">
    <source>
        <dbReference type="ARBA" id="ARBA00004202"/>
    </source>
</evidence>
<dbReference type="Proteomes" id="UP000186795">
    <property type="component" value="Unassembled WGS sequence"/>
</dbReference>
<dbReference type="GO" id="GO:0016887">
    <property type="term" value="F:ATP hydrolysis activity"/>
    <property type="evidence" value="ECO:0007669"/>
    <property type="project" value="InterPro"/>
</dbReference>
<dbReference type="FunFam" id="3.40.50.300:FF:000134">
    <property type="entry name" value="Iron-enterobactin ABC transporter ATP-binding protein"/>
    <property type="match status" value="1"/>
</dbReference>
<dbReference type="SMART" id="SM00382">
    <property type="entry name" value="AAA"/>
    <property type="match status" value="1"/>
</dbReference>
<organism evidence="11 12">
    <name type="scientific">Kroppenstedtia eburnea</name>
    <dbReference type="NCBI Taxonomy" id="714067"/>
    <lineage>
        <taxon>Bacteria</taxon>
        <taxon>Bacillati</taxon>
        <taxon>Bacillota</taxon>
        <taxon>Bacilli</taxon>
        <taxon>Bacillales</taxon>
        <taxon>Thermoactinomycetaceae</taxon>
        <taxon>Kroppenstedtia</taxon>
    </lineage>
</organism>
<dbReference type="GO" id="GO:0005886">
    <property type="term" value="C:plasma membrane"/>
    <property type="evidence" value="ECO:0007669"/>
    <property type="project" value="UniProtKB-SubCell"/>
</dbReference>
<keyword evidence="6 11" id="KW-0067">ATP-binding</keyword>
<sequence>MGAERYRLHTEGLDIGYGDHLIVRNLSVVIPDGKITTIIGANGCGKSTLLKAMTRIISPHSGVVWLDGADIAREHTKTIAQNMAILPQTPEGAKGLSVAELVSYGRFPYQRGWGRWTKRDVEVIDWALEVTGTMGFKHRPVDALSGGQRQRVWIAMALAQETDIIFLDEPTTYLDLAHQLEVLELLQKLNREQGRTIIMVLHDLNQAARFADYIIAMKQGQIVRAGSCEEVITPGVLREVFQIDAVIDRDPRTDRPICLTYNLIKGEGQPNEEMAHSHVAASLADCRRLQSPGAKF</sequence>
<dbReference type="AlphaFoldDB" id="A0A1N7KQC0"/>
<keyword evidence="8" id="KW-0406">Ion transport</keyword>
<keyword evidence="2" id="KW-0813">Transport</keyword>
<dbReference type="PROSITE" id="PS50893">
    <property type="entry name" value="ABC_TRANSPORTER_2"/>
    <property type="match status" value="1"/>
</dbReference>
<keyword evidence="7" id="KW-0408">Iron</keyword>
<reference evidence="12" key="1">
    <citation type="submission" date="2017-01" db="EMBL/GenBank/DDBJ databases">
        <authorList>
            <person name="Varghese N."/>
            <person name="Submissions S."/>
        </authorList>
    </citation>
    <scope>NUCLEOTIDE SEQUENCE [LARGE SCALE GENOMIC DNA]</scope>
    <source>
        <strain evidence="12">DSM 45196</strain>
    </source>
</reference>
<keyword evidence="12" id="KW-1185">Reference proteome</keyword>
<dbReference type="PANTHER" id="PTHR42771">
    <property type="entry name" value="IRON(3+)-HYDROXAMATE IMPORT ATP-BINDING PROTEIN FHUC"/>
    <property type="match status" value="1"/>
</dbReference>
<evidence type="ECO:0000313" key="11">
    <source>
        <dbReference type="EMBL" id="SIS63741.1"/>
    </source>
</evidence>
<evidence type="ECO:0000256" key="2">
    <source>
        <dbReference type="ARBA" id="ARBA00022448"/>
    </source>
</evidence>
<dbReference type="CDD" id="cd03214">
    <property type="entry name" value="ABC_Iron-Siderophores_B12_Hemin"/>
    <property type="match status" value="1"/>
</dbReference>
<dbReference type="GO" id="GO:0005524">
    <property type="term" value="F:ATP binding"/>
    <property type="evidence" value="ECO:0007669"/>
    <property type="project" value="UniProtKB-KW"/>
</dbReference>
<evidence type="ECO:0000256" key="7">
    <source>
        <dbReference type="ARBA" id="ARBA00023004"/>
    </source>
</evidence>
<keyword evidence="5" id="KW-0547">Nucleotide-binding</keyword>
<dbReference type="Gene3D" id="3.40.50.300">
    <property type="entry name" value="P-loop containing nucleotide triphosphate hydrolases"/>
    <property type="match status" value="1"/>
</dbReference>
<dbReference type="Pfam" id="PF00005">
    <property type="entry name" value="ABC_tran"/>
    <property type="match status" value="1"/>
</dbReference>
<dbReference type="InterPro" id="IPR051535">
    <property type="entry name" value="Siderophore_ABC-ATPase"/>
</dbReference>
<proteinExistence type="predicted"/>
<evidence type="ECO:0000256" key="3">
    <source>
        <dbReference type="ARBA" id="ARBA00022475"/>
    </source>
</evidence>
<evidence type="ECO:0000256" key="4">
    <source>
        <dbReference type="ARBA" id="ARBA00022496"/>
    </source>
</evidence>
<evidence type="ECO:0000313" key="12">
    <source>
        <dbReference type="Proteomes" id="UP000186795"/>
    </source>
</evidence>
<dbReference type="PANTHER" id="PTHR42771:SF4">
    <property type="entry name" value="IRON(3+)-HYDROXAMATE IMPORT ATP-BINDING PROTEIN FHUC"/>
    <property type="match status" value="1"/>
</dbReference>
<protein>
    <submittedName>
        <fullName evidence="11">Iron complex transport system ATP-binding protein</fullName>
    </submittedName>
</protein>